<dbReference type="Pfam" id="PF14226">
    <property type="entry name" value="DIOX_N"/>
    <property type="match status" value="1"/>
</dbReference>
<feature type="non-terminal residue" evidence="6">
    <location>
        <position position="209"/>
    </location>
</feature>
<evidence type="ECO:0000256" key="3">
    <source>
        <dbReference type="ARBA" id="ARBA00023004"/>
    </source>
</evidence>
<name>A0A6P5RKS2_PRUAV</name>
<dbReference type="GO" id="GO:0031418">
    <property type="term" value="F:L-ascorbic acid binding"/>
    <property type="evidence" value="ECO:0007669"/>
    <property type="project" value="UniProtKB-KW"/>
</dbReference>
<dbReference type="AlphaFoldDB" id="A0A6P5RKS2"/>
<feature type="domain" description="Non-haem dioxygenase N-terminal" evidence="4">
    <location>
        <begin position="44"/>
        <end position="148"/>
    </location>
</feature>
<evidence type="ECO:0000259" key="4">
    <source>
        <dbReference type="Pfam" id="PF14226"/>
    </source>
</evidence>
<dbReference type="PANTHER" id="PTHR47991">
    <property type="entry name" value="OXOGLUTARATE/IRON-DEPENDENT DIOXYGENASE"/>
    <property type="match status" value="1"/>
</dbReference>
<dbReference type="GO" id="GO:0046872">
    <property type="term" value="F:metal ion binding"/>
    <property type="evidence" value="ECO:0007669"/>
    <property type="project" value="UniProtKB-KW"/>
</dbReference>
<gene>
    <name evidence="6" type="primary">LOC110747788</name>
</gene>
<dbReference type="KEGG" id="pavi:110747788"/>
<dbReference type="RefSeq" id="XP_021803579.1">
    <property type="nucleotide sequence ID" value="XM_021947887.1"/>
</dbReference>
<keyword evidence="3" id="KW-0408">Iron</keyword>
<dbReference type="SUPFAM" id="SSF51197">
    <property type="entry name" value="Clavaminate synthase-like"/>
    <property type="match status" value="1"/>
</dbReference>
<keyword evidence="5" id="KW-1185">Reference proteome</keyword>
<organism evidence="5 6">
    <name type="scientific">Prunus avium</name>
    <name type="common">Cherry</name>
    <name type="synonym">Cerasus avium</name>
    <dbReference type="NCBI Taxonomy" id="42229"/>
    <lineage>
        <taxon>Eukaryota</taxon>
        <taxon>Viridiplantae</taxon>
        <taxon>Streptophyta</taxon>
        <taxon>Embryophyta</taxon>
        <taxon>Tracheophyta</taxon>
        <taxon>Spermatophyta</taxon>
        <taxon>Magnoliopsida</taxon>
        <taxon>eudicotyledons</taxon>
        <taxon>Gunneridae</taxon>
        <taxon>Pentapetalae</taxon>
        <taxon>rosids</taxon>
        <taxon>fabids</taxon>
        <taxon>Rosales</taxon>
        <taxon>Rosaceae</taxon>
        <taxon>Amygdaloideae</taxon>
        <taxon>Amygdaleae</taxon>
        <taxon>Prunus</taxon>
    </lineage>
</organism>
<dbReference type="InterPro" id="IPR026992">
    <property type="entry name" value="DIOX_N"/>
</dbReference>
<proteinExistence type="predicted"/>
<sequence>STLPVPSVQELAKEPLAAVPQRYVRPEQDRSPIISQTCALSPQIPVIDMSKLFSKEFMQSELEKLHLACKDWGFFQLINHEVSESLVESVKSGIQEFFNLPVDEKKQFQQQGGDIEGLGQAFVMSEEQKLDWADMFYMITLPTPLRKPYLFPKLPLPFRDNLEVYSAELQNLAKKILNFMANALGMDANDMKELFEQGLQQMRMNYYPP</sequence>
<evidence type="ECO:0000256" key="1">
    <source>
        <dbReference type="ARBA" id="ARBA00022723"/>
    </source>
</evidence>
<keyword evidence="1" id="KW-0479">Metal-binding</keyword>
<evidence type="ECO:0000313" key="5">
    <source>
        <dbReference type="Proteomes" id="UP000515124"/>
    </source>
</evidence>
<dbReference type="GeneID" id="110747788"/>
<feature type="non-terminal residue" evidence="6">
    <location>
        <position position="1"/>
    </location>
</feature>
<accession>A0A6P5RKS2</accession>
<keyword evidence="2" id="KW-0847">Vitamin C</keyword>
<reference evidence="6" key="1">
    <citation type="submission" date="2025-08" db="UniProtKB">
        <authorList>
            <consortium name="RefSeq"/>
        </authorList>
    </citation>
    <scope>IDENTIFICATION</scope>
</reference>
<dbReference type="Proteomes" id="UP000515124">
    <property type="component" value="Unplaced"/>
</dbReference>
<dbReference type="InterPro" id="IPR050295">
    <property type="entry name" value="Plant_2OG-oxidoreductases"/>
</dbReference>
<dbReference type="InterPro" id="IPR027443">
    <property type="entry name" value="IPNS-like_sf"/>
</dbReference>
<protein>
    <submittedName>
        <fullName evidence="6">Protein SRG1-like</fullName>
    </submittedName>
</protein>
<evidence type="ECO:0000256" key="2">
    <source>
        <dbReference type="ARBA" id="ARBA00022896"/>
    </source>
</evidence>
<dbReference type="Gene3D" id="2.60.120.330">
    <property type="entry name" value="B-lactam Antibiotic, Isopenicillin N Synthase, Chain"/>
    <property type="match status" value="1"/>
</dbReference>
<evidence type="ECO:0000313" key="6">
    <source>
        <dbReference type="RefSeq" id="XP_021803579.1"/>
    </source>
</evidence>